<dbReference type="PANTHER" id="PTHR40642:SF1">
    <property type="entry name" value="YALI0F31295P"/>
    <property type="match status" value="1"/>
</dbReference>
<evidence type="ECO:0000313" key="3">
    <source>
        <dbReference type="Proteomes" id="UP001161017"/>
    </source>
</evidence>
<feature type="compositionally biased region" description="Basic and acidic residues" evidence="1">
    <location>
        <begin position="156"/>
        <end position="168"/>
    </location>
</feature>
<comment type="caution">
    <text evidence="2">The sequence shown here is derived from an EMBL/GenBank/DDBJ whole genome shotgun (WGS) entry which is preliminary data.</text>
</comment>
<accession>A0AA43QMS0</accession>
<organism evidence="2 3">
    <name type="scientific">Ramalina farinacea</name>
    <dbReference type="NCBI Taxonomy" id="258253"/>
    <lineage>
        <taxon>Eukaryota</taxon>
        <taxon>Fungi</taxon>
        <taxon>Dikarya</taxon>
        <taxon>Ascomycota</taxon>
        <taxon>Pezizomycotina</taxon>
        <taxon>Lecanoromycetes</taxon>
        <taxon>OSLEUM clade</taxon>
        <taxon>Lecanoromycetidae</taxon>
        <taxon>Lecanorales</taxon>
        <taxon>Lecanorineae</taxon>
        <taxon>Ramalinaceae</taxon>
        <taxon>Ramalina</taxon>
    </lineage>
</organism>
<evidence type="ECO:0000313" key="2">
    <source>
        <dbReference type="EMBL" id="MDI1488224.1"/>
    </source>
</evidence>
<dbReference type="InterPro" id="IPR024526">
    <property type="entry name" value="DUF3807"/>
</dbReference>
<dbReference type="Proteomes" id="UP001161017">
    <property type="component" value="Unassembled WGS sequence"/>
</dbReference>
<protein>
    <submittedName>
        <fullName evidence="2">Uncharacterized protein</fullName>
    </submittedName>
</protein>
<reference evidence="2" key="1">
    <citation type="journal article" date="2023" name="Genome Biol. Evol.">
        <title>First Whole Genome Sequence and Flow Cytometry Genome Size Data for the Lichen-Forming Fungus Ramalina farinacea (Ascomycota).</title>
        <authorList>
            <person name="Llewellyn T."/>
            <person name="Mian S."/>
            <person name="Hill R."/>
            <person name="Leitch I.J."/>
            <person name="Gaya E."/>
        </authorList>
    </citation>
    <scope>NUCLEOTIDE SEQUENCE</scope>
    <source>
        <strain evidence="2">LIQ254RAFAR</strain>
    </source>
</reference>
<gene>
    <name evidence="2" type="ORF">OHK93_007498</name>
</gene>
<sequence length="185" mass="20909">MALPFSIPTVTNDDLTTFHHHAFGIAPPRNALLHFPTSPVNDTNIPHHAEDTVANNDDEDDLGFYQDGKKRTLTDEQVAMFRHSEIYGIVRARQVRRENEEYDSEPVVSSTAGSSSRDSTRAKEEEINVNAGSRDDATRQAPSRNKRRKMNRQRNTQREGGDVPSRRVIREMDAAVEGEGCELEY</sequence>
<name>A0AA43QMS0_9LECA</name>
<dbReference type="PANTHER" id="PTHR40642">
    <property type="entry name" value="YALI0F31295P"/>
    <property type="match status" value="1"/>
</dbReference>
<feature type="region of interest" description="Disordered" evidence="1">
    <location>
        <begin position="97"/>
        <end position="168"/>
    </location>
</feature>
<keyword evidence="3" id="KW-1185">Reference proteome</keyword>
<proteinExistence type="predicted"/>
<evidence type="ECO:0000256" key="1">
    <source>
        <dbReference type="SAM" id="MobiDB-lite"/>
    </source>
</evidence>
<dbReference type="Pfam" id="PF12720">
    <property type="entry name" value="DUF3807"/>
    <property type="match status" value="1"/>
</dbReference>
<dbReference type="EMBL" id="JAPUFD010000007">
    <property type="protein sequence ID" value="MDI1488224.1"/>
    <property type="molecule type" value="Genomic_DNA"/>
</dbReference>
<dbReference type="AlphaFoldDB" id="A0AA43QMS0"/>